<evidence type="ECO:0000313" key="3">
    <source>
        <dbReference type="RefSeq" id="XP_008472132.2"/>
    </source>
</evidence>
<feature type="signal peptide" evidence="1">
    <location>
        <begin position="1"/>
        <end position="21"/>
    </location>
</feature>
<dbReference type="SMART" id="SM00700">
    <property type="entry name" value="JHBP"/>
    <property type="match status" value="1"/>
</dbReference>
<dbReference type="PANTHER" id="PTHR11008">
    <property type="entry name" value="PROTEIN TAKEOUT-LIKE PROTEIN"/>
    <property type="match status" value="1"/>
</dbReference>
<dbReference type="OMA" id="HGVNKFR"/>
<evidence type="ECO:0000256" key="1">
    <source>
        <dbReference type="SAM" id="SignalP"/>
    </source>
</evidence>
<dbReference type="InterPro" id="IPR010562">
    <property type="entry name" value="Haemolymph_juvenile_hormone-bd"/>
</dbReference>
<keyword evidence="2" id="KW-1185">Reference proteome</keyword>
<protein>
    <submittedName>
        <fullName evidence="3">Uncharacterized protein LOC103509303</fullName>
    </submittedName>
</protein>
<dbReference type="InterPro" id="IPR038602">
    <property type="entry name" value="Mite_allergen_7_sf"/>
</dbReference>
<dbReference type="Proteomes" id="UP000079169">
    <property type="component" value="Unplaced"/>
</dbReference>
<dbReference type="Gene3D" id="3.15.10.30">
    <property type="entry name" value="Haemolymph juvenile hormone binding protein"/>
    <property type="match status" value="1"/>
</dbReference>
<dbReference type="Gene3D" id="3.15.10.50">
    <property type="match status" value="1"/>
</dbReference>
<dbReference type="PaxDb" id="121845-A0A1S3D159"/>
<feature type="chain" id="PRO_5010215428" evidence="1">
    <location>
        <begin position="22"/>
        <end position="433"/>
    </location>
</feature>
<dbReference type="GO" id="GO:0008289">
    <property type="term" value="F:lipid binding"/>
    <property type="evidence" value="ECO:0007669"/>
    <property type="project" value="InterPro"/>
</dbReference>
<keyword evidence="1" id="KW-0732">Signal</keyword>
<dbReference type="AlphaFoldDB" id="A0A1S3D159"/>
<dbReference type="Pfam" id="PF06585">
    <property type="entry name" value="JHBP"/>
    <property type="match status" value="1"/>
</dbReference>
<dbReference type="STRING" id="121845.A0A1S3D159"/>
<gene>
    <name evidence="3" type="primary">LOC103509303</name>
</gene>
<dbReference type="SUPFAM" id="SSF55394">
    <property type="entry name" value="Bactericidal permeability-increasing protein, BPI"/>
    <property type="match status" value="1"/>
</dbReference>
<reference evidence="3" key="1">
    <citation type="submission" date="2025-08" db="UniProtKB">
        <authorList>
            <consortium name="RefSeq"/>
        </authorList>
    </citation>
    <scope>IDENTIFICATION</scope>
</reference>
<organism evidence="2 3">
    <name type="scientific">Diaphorina citri</name>
    <name type="common">Asian citrus psyllid</name>
    <dbReference type="NCBI Taxonomy" id="121845"/>
    <lineage>
        <taxon>Eukaryota</taxon>
        <taxon>Metazoa</taxon>
        <taxon>Ecdysozoa</taxon>
        <taxon>Arthropoda</taxon>
        <taxon>Hexapoda</taxon>
        <taxon>Insecta</taxon>
        <taxon>Pterygota</taxon>
        <taxon>Neoptera</taxon>
        <taxon>Paraneoptera</taxon>
        <taxon>Hemiptera</taxon>
        <taxon>Sternorrhyncha</taxon>
        <taxon>Psylloidea</taxon>
        <taxon>Psyllidae</taxon>
        <taxon>Diaphorininae</taxon>
        <taxon>Diaphorina</taxon>
    </lineage>
</organism>
<evidence type="ECO:0000313" key="2">
    <source>
        <dbReference type="Proteomes" id="UP000079169"/>
    </source>
</evidence>
<name>A0A1S3D159_DIACI</name>
<dbReference type="GeneID" id="103509303"/>
<sequence>MQLFYIFTTTLLLGVVNEVVASEDGYADAKGGEDMFRIDNQTAISKQATVAKLSDRIRLIIEHYQQEDPVGLPAIQIPDPLPVPDLQKSKMTFDHMQIYGLSQFRIVKVHTDLPAMEITMGILMSKLEILGNYSLDQFWSRSQGPFNVSLINVYIEGKAGLVVNQAGKLEADRVDTNGHVETIKLNFQNLDLLGSMIQTALNSAGPFLFESLKPSMLAEFNVKILQNMNDNLKALNHSFEPKAGLPIDNLIRTVRQLLRERRIDPYQVELGPSLLNNSVFKIEHFVLHGLSSFYRIGDISLHMENKTLQLSLHIGIPLLQGRLAWSLSYVTRSQTCFSLKYVQIKISVNQTLNDLSKSPKLNAIDIQIGHIKLSKHYSKQSATSPRQLLERALYATLPNLVRLQILSILHQPLHNAIQDTLDNIQIKDYLTQL</sequence>
<dbReference type="RefSeq" id="XP_008472132.2">
    <property type="nucleotide sequence ID" value="XM_008473910.3"/>
</dbReference>
<accession>A0A1S3D159</accession>
<dbReference type="PANTHER" id="PTHR11008:SF13">
    <property type="entry name" value="FI04421P"/>
    <property type="match status" value="1"/>
</dbReference>
<dbReference type="InterPro" id="IPR038606">
    <property type="entry name" value="To_sf"/>
</dbReference>
<dbReference type="KEGG" id="dci:103509303"/>
<dbReference type="InterPro" id="IPR017943">
    <property type="entry name" value="Bactericidal_perm-incr_a/b_dom"/>
</dbReference>
<proteinExistence type="predicted"/>